<evidence type="ECO:0000313" key="1">
    <source>
        <dbReference type="EMBL" id="KAI1848319.1"/>
    </source>
</evidence>
<proteinExistence type="predicted"/>
<dbReference type="Proteomes" id="UP000829685">
    <property type="component" value="Unassembled WGS sequence"/>
</dbReference>
<organism evidence="1 2">
    <name type="scientific">Neoarthrinium moseri</name>
    <dbReference type="NCBI Taxonomy" id="1658444"/>
    <lineage>
        <taxon>Eukaryota</taxon>
        <taxon>Fungi</taxon>
        <taxon>Dikarya</taxon>
        <taxon>Ascomycota</taxon>
        <taxon>Pezizomycotina</taxon>
        <taxon>Sordariomycetes</taxon>
        <taxon>Xylariomycetidae</taxon>
        <taxon>Amphisphaeriales</taxon>
        <taxon>Apiosporaceae</taxon>
        <taxon>Neoarthrinium</taxon>
    </lineage>
</organism>
<accession>A0A9P9W7V0</accession>
<dbReference type="EMBL" id="JAFIMR010000086">
    <property type="protein sequence ID" value="KAI1848319.1"/>
    <property type="molecule type" value="Genomic_DNA"/>
</dbReference>
<comment type="caution">
    <text evidence="1">The sequence shown here is derived from an EMBL/GenBank/DDBJ whole genome shotgun (WGS) entry which is preliminary data.</text>
</comment>
<sequence length="103" mass="10714">MDEFVVDVDWVAVVPVVPGATDEVEDSVVDMDSVVDVDCEELVAIVGGATDEVEDTDSVAVVTIVLGSSSEVGEFVVVVVLILPDDIVKVPYGVCPIILPAGK</sequence>
<reference evidence="1" key="1">
    <citation type="submission" date="2021-03" db="EMBL/GenBank/DDBJ databases">
        <title>Revisited historic fungal species revealed as producer of novel bioactive compounds through whole genome sequencing and comparative genomics.</title>
        <authorList>
            <person name="Vignolle G.A."/>
            <person name="Hochenegger N."/>
            <person name="Mach R.L."/>
            <person name="Mach-Aigner A.R."/>
            <person name="Javad Rahimi M."/>
            <person name="Salim K.A."/>
            <person name="Chan C.M."/>
            <person name="Lim L.B.L."/>
            <person name="Cai F."/>
            <person name="Druzhinina I.S."/>
            <person name="U'Ren J.M."/>
            <person name="Derntl C."/>
        </authorList>
    </citation>
    <scope>NUCLEOTIDE SEQUENCE</scope>
    <source>
        <strain evidence="1">TUCIM 5799</strain>
    </source>
</reference>
<gene>
    <name evidence="1" type="ORF">JX265_013821</name>
</gene>
<name>A0A9P9W7V0_9PEZI</name>
<dbReference type="AlphaFoldDB" id="A0A9P9W7V0"/>
<protein>
    <submittedName>
        <fullName evidence="1">Uncharacterized protein</fullName>
    </submittedName>
</protein>
<keyword evidence="2" id="KW-1185">Reference proteome</keyword>
<evidence type="ECO:0000313" key="2">
    <source>
        <dbReference type="Proteomes" id="UP000829685"/>
    </source>
</evidence>